<accession>A0A0G1RMH0</accession>
<evidence type="ECO:0000313" key="2">
    <source>
        <dbReference type="Proteomes" id="UP000034107"/>
    </source>
</evidence>
<comment type="caution">
    <text evidence="1">The sequence shown here is derived from an EMBL/GenBank/DDBJ whole genome shotgun (WGS) entry which is preliminary data.</text>
</comment>
<sequence length="124" mass="14368">MGNEKIQSGSIHKKENGKNGWFFGDLDSHTLPYPWRYEGMQMKWYYAHPGECKSEAKADPKNSTITILIEGSHEVLFPDDKDKDYRMKCQGDFVFFEPNIRHTWKAGNQGSLTITLRFPHEDLG</sequence>
<dbReference type="SUPFAM" id="SSF51182">
    <property type="entry name" value="RmlC-like cupins"/>
    <property type="match status" value="1"/>
</dbReference>
<evidence type="ECO:0008006" key="3">
    <source>
        <dbReference type="Google" id="ProtNLM"/>
    </source>
</evidence>
<dbReference type="AlphaFoldDB" id="A0A0G1RMH0"/>
<proteinExistence type="predicted"/>
<dbReference type="EMBL" id="LCLS01000006">
    <property type="protein sequence ID" value="KKU22100.1"/>
    <property type="molecule type" value="Genomic_DNA"/>
</dbReference>
<dbReference type="Gene3D" id="2.60.120.10">
    <property type="entry name" value="Jelly Rolls"/>
    <property type="match status" value="1"/>
</dbReference>
<dbReference type="InterPro" id="IPR014710">
    <property type="entry name" value="RmlC-like_jellyroll"/>
</dbReference>
<protein>
    <recommendedName>
        <fullName evidence="3">AraC-type arabinose-binding/dimerisation domain-containing protein</fullName>
    </recommendedName>
</protein>
<gene>
    <name evidence="1" type="ORF">UX31_C0006G0012</name>
</gene>
<dbReference type="Proteomes" id="UP000034107">
    <property type="component" value="Unassembled WGS sequence"/>
</dbReference>
<organism evidence="1 2">
    <name type="scientific">Candidatus Nomurabacteria bacterium GW2011_GWA1_46_11</name>
    <dbReference type="NCBI Taxonomy" id="1618732"/>
    <lineage>
        <taxon>Bacteria</taxon>
        <taxon>Candidatus Nomuraibacteriota</taxon>
    </lineage>
</organism>
<evidence type="ECO:0000313" key="1">
    <source>
        <dbReference type="EMBL" id="KKU22100.1"/>
    </source>
</evidence>
<name>A0A0G1RMH0_9BACT</name>
<reference evidence="1 2" key="1">
    <citation type="journal article" date="2015" name="Nature">
        <title>rRNA introns, odd ribosomes, and small enigmatic genomes across a large radiation of phyla.</title>
        <authorList>
            <person name="Brown C.T."/>
            <person name="Hug L.A."/>
            <person name="Thomas B.C."/>
            <person name="Sharon I."/>
            <person name="Castelle C.J."/>
            <person name="Singh A."/>
            <person name="Wilkins M.J."/>
            <person name="Williams K.H."/>
            <person name="Banfield J.F."/>
        </authorList>
    </citation>
    <scope>NUCLEOTIDE SEQUENCE [LARGE SCALE GENOMIC DNA]</scope>
</reference>
<dbReference type="InterPro" id="IPR011051">
    <property type="entry name" value="RmlC_Cupin_sf"/>
</dbReference>